<organism evidence="1 2">
    <name type="scientific">Streptomyces nojiriensis</name>
    <dbReference type="NCBI Taxonomy" id="66374"/>
    <lineage>
        <taxon>Bacteria</taxon>
        <taxon>Bacillati</taxon>
        <taxon>Actinomycetota</taxon>
        <taxon>Actinomycetes</taxon>
        <taxon>Kitasatosporales</taxon>
        <taxon>Streptomycetaceae</taxon>
        <taxon>Streptomyces</taxon>
    </lineage>
</organism>
<name>A0ABQ3SKH3_9ACTN</name>
<reference evidence="2" key="1">
    <citation type="submission" date="2023-07" db="EMBL/GenBank/DDBJ databases">
        <title>Whole genome shotgun sequence of Streptomyces nojiriensis NBRC 13794.</title>
        <authorList>
            <person name="Komaki H."/>
            <person name="Tamura T."/>
        </authorList>
    </citation>
    <scope>NUCLEOTIDE SEQUENCE [LARGE SCALE GENOMIC DNA]</scope>
    <source>
        <strain evidence="2">NBRC 13794</strain>
    </source>
</reference>
<evidence type="ECO:0000313" key="2">
    <source>
        <dbReference type="Proteomes" id="UP000613974"/>
    </source>
</evidence>
<protein>
    <submittedName>
        <fullName evidence="1">Uncharacterized protein</fullName>
    </submittedName>
</protein>
<dbReference type="Proteomes" id="UP000613974">
    <property type="component" value="Unassembled WGS sequence"/>
</dbReference>
<accession>A0ABQ3SKH3</accession>
<keyword evidence="2" id="KW-1185">Reference proteome</keyword>
<dbReference type="EMBL" id="BNEC01000003">
    <property type="protein sequence ID" value="GHI68645.1"/>
    <property type="molecule type" value="Genomic_DNA"/>
</dbReference>
<comment type="caution">
    <text evidence="1">The sequence shown here is derived from an EMBL/GenBank/DDBJ whole genome shotgun (WGS) entry which is preliminary data.</text>
</comment>
<sequence>MSGQTTTKPRPQVATWAAGQTGPCTRCHASTRRYGVGGSPLGFVRENGFWLNLSCRHAELQLTVGRCESACQNGGSSVPPPVPLFADQ</sequence>
<proteinExistence type="predicted"/>
<evidence type="ECO:0000313" key="1">
    <source>
        <dbReference type="EMBL" id="GHI68645.1"/>
    </source>
</evidence>
<gene>
    <name evidence="1" type="ORF">Snoj_25630</name>
</gene>